<reference evidence="2" key="1">
    <citation type="journal article" date="2021" name="PeerJ">
        <title>Extensive microbial diversity within the chicken gut microbiome revealed by metagenomics and culture.</title>
        <authorList>
            <person name="Gilroy R."/>
            <person name="Ravi A."/>
            <person name="Getino M."/>
            <person name="Pursley I."/>
            <person name="Horton D.L."/>
            <person name="Alikhan N.F."/>
            <person name="Baker D."/>
            <person name="Gharbi K."/>
            <person name="Hall N."/>
            <person name="Watson M."/>
            <person name="Adriaenssens E.M."/>
            <person name="Foster-Nyarko E."/>
            <person name="Jarju S."/>
            <person name="Secka A."/>
            <person name="Antonio M."/>
            <person name="Oren A."/>
            <person name="Chaudhuri R.R."/>
            <person name="La Ragione R."/>
            <person name="Hildebrand F."/>
            <person name="Pallen M.J."/>
        </authorList>
    </citation>
    <scope>NUCLEOTIDE SEQUENCE</scope>
    <source>
        <strain evidence="2">CHK180-15479</strain>
    </source>
</reference>
<evidence type="ECO:0000313" key="2">
    <source>
        <dbReference type="EMBL" id="HJC06101.1"/>
    </source>
</evidence>
<protein>
    <submittedName>
        <fullName evidence="2">Uncharacterized protein</fullName>
    </submittedName>
</protein>
<keyword evidence="1" id="KW-0472">Membrane</keyword>
<comment type="caution">
    <text evidence="2">The sequence shown here is derived from an EMBL/GenBank/DDBJ whole genome shotgun (WGS) entry which is preliminary data.</text>
</comment>
<accession>A0A9D2N1Z8</accession>
<dbReference type="AlphaFoldDB" id="A0A9D2N1Z8"/>
<evidence type="ECO:0000313" key="3">
    <source>
        <dbReference type="Proteomes" id="UP000823910"/>
    </source>
</evidence>
<sequence length="331" mass="37855">MRKWICGKWKENAAGVKCAVFLLLMMELCLFWSCGRAYAAQERQDGNARNLVITRQLDEEELDTAADPPASWMDEQGTEYRLKDWNVTEIPGKRVSRHVARRMRYDGVEGAERIPESITVREEETGEMAQGLLMMKEMQVLSERWDDSFSVPVTFHAYGAREYELGGLVIDAAEAERADLWGEALLRTLGLLPEAYRLSALEWAGEEYVDETGQICRQATVSGEKLLRDYEAVYEGEVLWQEPSVYELRTEYEPVEETSVFLEPSEERVKETAAPQEAENGPLWYWVRSGFVLTVAAGLLGIAAGAAVLLICWLRQRKRERQEERLPMIEE</sequence>
<name>A0A9D2N1Z8_9FIRM</name>
<gene>
    <name evidence="2" type="ORF">H9704_08090</name>
</gene>
<dbReference type="Proteomes" id="UP000823910">
    <property type="component" value="Unassembled WGS sequence"/>
</dbReference>
<feature type="transmembrane region" description="Helical" evidence="1">
    <location>
        <begin position="283"/>
        <end position="314"/>
    </location>
</feature>
<keyword evidence="1" id="KW-0812">Transmembrane</keyword>
<organism evidence="2 3">
    <name type="scientific">Candidatus Enterocloster excrementipullorum</name>
    <dbReference type="NCBI Taxonomy" id="2838559"/>
    <lineage>
        <taxon>Bacteria</taxon>
        <taxon>Bacillati</taxon>
        <taxon>Bacillota</taxon>
        <taxon>Clostridia</taxon>
        <taxon>Lachnospirales</taxon>
        <taxon>Lachnospiraceae</taxon>
        <taxon>Enterocloster</taxon>
    </lineage>
</organism>
<proteinExistence type="predicted"/>
<dbReference type="EMBL" id="DWWT01000034">
    <property type="protein sequence ID" value="HJC06101.1"/>
    <property type="molecule type" value="Genomic_DNA"/>
</dbReference>
<keyword evidence="1" id="KW-1133">Transmembrane helix</keyword>
<reference evidence="2" key="2">
    <citation type="submission" date="2021-04" db="EMBL/GenBank/DDBJ databases">
        <authorList>
            <person name="Gilroy R."/>
        </authorList>
    </citation>
    <scope>NUCLEOTIDE SEQUENCE</scope>
    <source>
        <strain evidence="2">CHK180-15479</strain>
    </source>
</reference>
<evidence type="ECO:0000256" key="1">
    <source>
        <dbReference type="SAM" id="Phobius"/>
    </source>
</evidence>